<dbReference type="EMBL" id="BGZK01000446">
    <property type="protein sequence ID" value="GBP44097.1"/>
    <property type="molecule type" value="Genomic_DNA"/>
</dbReference>
<evidence type="ECO:0000313" key="3">
    <source>
        <dbReference type="Proteomes" id="UP000299102"/>
    </source>
</evidence>
<protein>
    <submittedName>
        <fullName evidence="2">Uncharacterized protein</fullName>
    </submittedName>
</protein>
<sequence length="154" mass="17320">METRMESVLRSGTDRDSDRRQHLAEAVIGRRGKIRSMSTWAEPRGGVEHASPVCSVFDRWPHIRLILNSVLFDTLIIRSRSEGMFHRADSALTNVVNDVTTTGLTRQRDNAMIMEVTGQPDNQLMVKLTEQSGDNETYGITGQKDDNEICGTTR</sequence>
<dbReference type="Proteomes" id="UP000299102">
    <property type="component" value="Unassembled WGS sequence"/>
</dbReference>
<evidence type="ECO:0000313" key="2">
    <source>
        <dbReference type="EMBL" id="GBP44097.1"/>
    </source>
</evidence>
<organism evidence="2 3">
    <name type="scientific">Eumeta variegata</name>
    <name type="common">Bagworm moth</name>
    <name type="synonym">Eumeta japonica</name>
    <dbReference type="NCBI Taxonomy" id="151549"/>
    <lineage>
        <taxon>Eukaryota</taxon>
        <taxon>Metazoa</taxon>
        <taxon>Ecdysozoa</taxon>
        <taxon>Arthropoda</taxon>
        <taxon>Hexapoda</taxon>
        <taxon>Insecta</taxon>
        <taxon>Pterygota</taxon>
        <taxon>Neoptera</taxon>
        <taxon>Endopterygota</taxon>
        <taxon>Lepidoptera</taxon>
        <taxon>Glossata</taxon>
        <taxon>Ditrysia</taxon>
        <taxon>Tineoidea</taxon>
        <taxon>Psychidae</taxon>
        <taxon>Oiketicinae</taxon>
        <taxon>Eumeta</taxon>
    </lineage>
</organism>
<reference evidence="2 3" key="1">
    <citation type="journal article" date="2019" name="Commun. Biol.">
        <title>The bagworm genome reveals a unique fibroin gene that provides high tensile strength.</title>
        <authorList>
            <person name="Kono N."/>
            <person name="Nakamura H."/>
            <person name="Ohtoshi R."/>
            <person name="Tomita M."/>
            <person name="Numata K."/>
            <person name="Arakawa K."/>
        </authorList>
    </citation>
    <scope>NUCLEOTIDE SEQUENCE [LARGE SCALE GENOMIC DNA]</scope>
</reference>
<keyword evidence="3" id="KW-1185">Reference proteome</keyword>
<feature type="region of interest" description="Disordered" evidence="1">
    <location>
        <begin position="1"/>
        <end position="20"/>
    </location>
</feature>
<comment type="caution">
    <text evidence="2">The sequence shown here is derived from an EMBL/GenBank/DDBJ whole genome shotgun (WGS) entry which is preliminary data.</text>
</comment>
<proteinExistence type="predicted"/>
<evidence type="ECO:0000256" key="1">
    <source>
        <dbReference type="SAM" id="MobiDB-lite"/>
    </source>
</evidence>
<gene>
    <name evidence="2" type="ORF">EVAR_85251_1</name>
</gene>
<feature type="region of interest" description="Disordered" evidence="1">
    <location>
        <begin position="135"/>
        <end position="154"/>
    </location>
</feature>
<dbReference type="AlphaFoldDB" id="A0A4C1W1V4"/>
<name>A0A4C1W1V4_EUMVA</name>
<accession>A0A4C1W1V4</accession>